<dbReference type="AlphaFoldDB" id="A0A6H0KLD6"/>
<dbReference type="Proteomes" id="UP000501780">
    <property type="component" value="Chromosome"/>
</dbReference>
<accession>A0A6H0KLD6</accession>
<evidence type="ECO:0000259" key="2">
    <source>
        <dbReference type="Pfam" id="PF13490"/>
    </source>
</evidence>
<evidence type="ECO:0000256" key="1">
    <source>
        <dbReference type="SAM" id="Phobius"/>
    </source>
</evidence>
<name>A0A6H0KLD6_9BACE</name>
<dbReference type="EMBL" id="CP050831">
    <property type="protein sequence ID" value="QIU93388.1"/>
    <property type="molecule type" value="Genomic_DNA"/>
</dbReference>
<gene>
    <name evidence="3" type="ORF">BacF7301_04125</name>
</gene>
<feature type="domain" description="Putative zinc-finger" evidence="2">
    <location>
        <begin position="13"/>
        <end position="39"/>
    </location>
</feature>
<dbReference type="InterPro" id="IPR041916">
    <property type="entry name" value="Anti_sigma_zinc_sf"/>
</dbReference>
<keyword evidence="4" id="KW-1185">Reference proteome</keyword>
<reference evidence="3 4" key="1">
    <citation type="submission" date="2020-03" db="EMBL/GenBank/DDBJ databases">
        <title>Genomic analysis of Bacteroides faecium CBA7301.</title>
        <authorList>
            <person name="Kim J."/>
            <person name="Roh S.W."/>
        </authorList>
    </citation>
    <scope>NUCLEOTIDE SEQUENCE [LARGE SCALE GENOMIC DNA]</scope>
    <source>
        <strain evidence="3 4">CBA7301</strain>
    </source>
</reference>
<proteinExistence type="predicted"/>
<dbReference type="Pfam" id="PF13490">
    <property type="entry name" value="zf-HC2"/>
    <property type="match status" value="1"/>
</dbReference>
<keyword evidence="1" id="KW-1133">Transmembrane helix</keyword>
<dbReference type="RefSeq" id="WP_167960487.1">
    <property type="nucleotide sequence ID" value="NZ_CP050831.1"/>
</dbReference>
<dbReference type="InterPro" id="IPR027383">
    <property type="entry name" value="Znf_put"/>
</dbReference>
<evidence type="ECO:0000313" key="3">
    <source>
        <dbReference type="EMBL" id="QIU93388.1"/>
    </source>
</evidence>
<dbReference type="KEGG" id="bfc:BacF7301_04125"/>
<keyword evidence="1" id="KW-0812">Transmembrane</keyword>
<sequence length="134" mass="15323">MEKKCKYKRSDAWLYVQNRMSREEEAEFQLHLLHCEACREELARFRQMVRSMGEKERRTISFRGWIMAASITCLIVGGGAYWYHRTADNGSGELTPGGVHDVNVKPPVLRNGMDSVAPQDSIAGDTIQIFVEEE</sequence>
<protein>
    <submittedName>
        <fullName evidence="3">Zf-HC2 domain-containing protein</fullName>
    </submittedName>
</protein>
<organism evidence="3 4">
    <name type="scientific">Bacteroides faecium</name>
    <dbReference type="NCBI Taxonomy" id="2715212"/>
    <lineage>
        <taxon>Bacteria</taxon>
        <taxon>Pseudomonadati</taxon>
        <taxon>Bacteroidota</taxon>
        <taxon>Bacteroidia</taxon>
        <taxon>Bacteroidales</taxon>
        <taxon>Bacteroidaceae</taxon>
        <taxon>Bacteroides</taxon>
    </lineage>
</organism>
<dbReference type="Gene3D" id="1.10.10.1320">
    <property type="entry name" value="Anti-sigma factor, zinc-finger domain"/>
    <property type="match status" value="1"/>
</dbReference>
<evidence type="ECO:0000313" key="4">
    <source>
        <dbReference type="Proteomes" id="UP000501780"/>
    </source>
</evidence>
<keyword evidence="1" id="KW-0472">Membrane</keyword>
<feature type="transmembrane region" description="Helical" evidence="1">
    <location>
        <begin position="60"/>
        <end position="83"/>
    </location>
</feature>